<dbReference type="InterPro" id="IPR036388">
    <property type="entry name" value="WH-like_DNA-bd_sf"/>
</dbReference>
<dbReference type="Gene3D" id="1.10.10.10">
    <property type="entry name" value="Winged helix-like DNA-binding domain superfamily/Winged helix DNA-binding domain"/>
    <property type="match status" value="1"/>
</dbReference>
<dbReference type="Proteomes" id="UP001374579">
    <property type="component" value="Unassembled WGS sequence"/>
</dbReference>
<feature type="domain" description="DEP" evidence="4">
    <location>
        <begin position="138"/>
        <end position="205"/>
    </location>
</feature>
<comment type="caution">
    <text evidence="5">The sequence shown here is derived from an EMBL/GenBank/DDBJ whole genome shotgun (WGS) entry which is preliminary data.</text>
</comment>
<keyword evidence="6" id="KW-1185">Reference proteome</keyword>
<dbReference type="Pfam" id="PF00610">
    <property type="entry name" value="DEP"/>
    <property type="match status" value="1"/>
</dbReference>
<dbReference type="CDD" id="cd04371">
    <property type="entry name" value="DEP"/>
    <property type="match status" value="1"/>
</dbReference>
<dbReference type="InterPro" id="IPR002109">
    <property type="entry name" value="Glutaredoxin"/>
</dbReference>
<evidence type="ECO:0000313" key="6">
    <source>
        <dbReference type="Proteomes" id="UP001374579"/>
    </source>
</evidence>
<sequence length="505" mass="57558">MELEGRILVYSILGCPHCMRAKNTLQDMDLPYTDVRLDIYPKEVREQLKARTGKSTVPQIFFNAHYIGGNAEFQKLVNEDADKLQELIDELISTPPPKNAPVPPDPSTALETADPGEFTCQADEYSALVKELKNSGLIKDHRKGLTSYKKSFSGKDFVDWVVNTKGIERTVAVEMGQHLIESHFGHNIKSNVQFQDADVYFRLLEDEDTVALNGDKITDCKPLEVNLLGEDLRKLILNLHAAFLSRDGKEVDYKGMGNSDEFQRYVALARTLQRVKIESCSRNEKLAFFVNVYNALVIHANIVRGPPVNLWQRYKVWLNRLRLVTPPPPPPPVNLWQRYKFFNTVKYIIGGHEYSLQDMENGVLRANRKGVGMLTRPFSKSDPRLGIALEHPEPLIHFGLVCGAKSCPPIKTYSAAEVMEQLQLAAEAFVDGPDGCEIDMAKKIVHLSMIFKWYQEDFGNNDEQVVQWIRDHMQEGEKKNQLTELINGKKFKVKYLKYDWSVNSK</sequence>
<dbReference type="GO" id="GO:0009055">
    <property type="term" value="F:electron transfer activity"/>
    <property type="evidence" value="ECO:0007669"/>
    <property type="project" value="TreeGrafter"/>
</dbReference>
<dbReference type="GO" id="GO:0045454">
    <property type="term" value="P:cell redox homeostasis"/>
    <property type="evidence" value="ECO:0007669"/>
    <property type="project" value="TreeGrafter"/>
</dbReference>
<proteinExistence type="predicted"/>
<dbReference type="EMBL" id="JBAMIC010000004">
    <property type="protein sequence ID" value="KAK7108644.1"/>
    <property type="molecule type" value="Genomic_DNA"/>
</dbReference>
<dbReference type="PRINTS" id="PR00160">
    <property type="entry name" value="GLUTAREDOXIN"/>
</dbReference>
<evidence type="ECO:0000256" key="3">
    <source>
        <dbReference type="ARBA" id="ARBA00023284"/>
    </source>
</evidence>
<dbReference type="PANTHER" id="PTHR34386:SF1">
    <property type="entry name" value="GLUTAREDOXIN-LIKE PROTEIN NRDH"/>
    <property type="match status" value="1"/>
</dbReference>
<protein>
    <recommendedName>
        <fullName evidence="4">DEP domain-containing protein</fullName>
    </recommendedName>
</protein>
<dbReference type="PROSITE" id="PS00195">
    <property type="entry name" value="GLUTAREDOXIN_1"/>
    <property type="match status" value="1"/>
</dbReference>
<evidence type="ECO:0000313" key="5">
    <source>
        <dbReference type="EMBL" id="KAK7108644.1"/>
    </source>
</evidence>
<dbReference type="InterPro" id="IPR000591">
    <property type="entry name" value="DEP_dom"/>
</dbReference>
<dbReference type="AlphaFoldDB" id="A0AAN9BNT8"/>
<dbReference type="PROSITE" id="PS50186">
    <property type="entry name" value="DEP"/>
    <property type="match status" value="1"/>
</dbReference>
<comment type="function">
    <text evidence="1">Has a glutathione-disulfide oxidoreductase activity in the presence of NADPH and glutathione reductase. Reduces low molecular weight disulfides and proteins.</text>
</comment>
<dbReference type="PANTHER" id="PTHR34386">
    <property type="entry name" value="GLUTAREDOXIN"/>
    <property type="match status" value="1"/>
</dbReference>
<dbReference type="InterPro" id="IPR011767">
    <property type="entry name" value="GLR_AS"/>
</dbReference>
<evidence type="ECO:0000256" key="2">
    <source>
        <dbReference type="ARBA" id="ARBA00023157"/>
    </source>
</evidence>
<dbReference type="PROSITE" id="PS51354">
    <property type="entry name" value="GLUTAREDOXIN_2"/>
    <property type="match status" value="1"/>
</dbReference>
<dbReference type="Gene3D" id="3.40.30.10">
    <property type="entry name" value="Glutaredoxin"/>
    <property type="match status" value="1"/>
</dbReference>
<dbReference type="InterPro" id="IPR036249">
    <property type="entry name" value="Thioredoxin-like_sf"/>
</dbReference>
<keyword evidence="2" id="KW-1015">Disulfide bond</keyword>
<accession>A0AAN9BNT8</accession>
<dbReference type="InterPro" id="IPR051548">
    <property type="entry name" value="Grx-like_ET"/>
</dbReference>
<dbReference type="SUPFAM" id="SSF46785">
    <property type="entry name" value="Winged helix' DNA-binding domain"/>
    <property type="match status" value="1"/>
</dbReference>
<dbReference type="InterPro" id="IPR006869">
    <property type="entry name" value="DUF547"/>
</dbReference>
<evidence type="ECO:0000256" key="1">
    <source>
        <dbReference type="ARBA" id="ARBA00002549"/>
    </source>
</evidence>
<dbReference type="GO" id="GO:0035556">
    <property type="term" value="P:intracellular signal transduction"/>
    <property type="evidence" value="ECO:0007669"/>
    <property type="project" value="InterPro"/>
</dbReference>
<evidence type="ECO:0000259" key="4">
    <source>
        <dbReference type="PROSITE" id="PS50186"/>
    </source>
</evidence>
<organism evidence="5 6">
    <name type="scientific">Littorina saxatilis</name>
    <dbReference type="NCBI Taxonomy" id="31220"/>
    <lineage>
        <taxon>Eukaryota</taxon>
        <taxon>Metazoa</taxon>
        <taxon>Spiralia</taxon>
        <taxon>Lophotrochozoa</taxon>
        <taxon>Mollusca</taxon>
        <taxon>Gastropoda</taxon>
        <taxon>Caenogastropoda</taxon>
        <taxon>Littorinimorpha</taxon>
        <taxon>Littorinoidea</taxon>
        <taxon>Littorinidae</taxon>
        <taxon>Littorina</taxon>
    </lineage>
</organism>
<dbReference type="InterPro" id="IPR036390">
    <property type="entry name" value="WH_DNA-bd_sf"/>
</dbReference>
<dbReference type="SUPFAM" id="SSF52833">
    <property type="entry name" value="Thioredoxin-like"/>
    <property type="match status" value="1"/>
</dbReference>
<dbReference type="InterPro" id="IPR014025">
    <property type="entry name" value="Glutaredoxin_subgr"/>
</dbReference>
<reference evidence="5 6" key="1">
    <citation type="submission" date="2024-02" db="EMBL/GenBank/DDBJ databases">
        <title>Chromosome-scale genome assembly of the rough periwinkle Littorina saxatilis.</title>
        <authorList>
            <person name="De Jode A."/>
            <person name="Faria R."/>
            <person name="Formenti G."/>
            <person name="Sims Y."/>
            <person name="Smith T.P."/>
            <person name="Tracey A."/>
            <person name="Wood J.M.D."/>
            <person name="Zagrodzka Z.B."/>
            <person name="Johannesson K."/>
            <person name="Butlin R.K."/>
            <person name="Leder E.H."/>
        </authorList>
    </citation>
    <scope>NUCLEOTIDE SEQUENCE [LARGE SCALE GENOMIC DNA]</scope>
    <source>
        <strain evidence="5">Snail1</strain>
        <tissue evidence="5">Muscle</tissue>
    </source>
</reference>
<keyword evidence="3" id="KW-0676">Redox-active center</keyword>
<gene>
    <name evidence="5" type="ORF">V1264_016340</name>
</gene>
<dbReference type="Pfam" id="PF00462">
    <property type="entry name" value="Glutaredoxin"/>
    <property type="match status" value="1"/>
</dbReference>
<name>A0AAN9BNT8_9CAEN</name>
<dbReference type="Pfam" id="PF04784">
    <property type="entry name" value="DUF547"/>
    <property type="match status" value="1"/>
</dbReference>
<dbReference type="SMART" id="SM00049">
    <property type="entry name" value="DEP"/>
    <property type="match status" value="1"/>
</dbReference>